<dbReference type="Gene3D" id="3.40.309.10">
    <property type="entry name" value="Aldehyde Dehydrogenase, Chain A, domain 2"/>
    <property type="match status" value="1"/>
</dbReference>
<feature type="active site" evidence="5">
    <location>
        <position position="244"/>
    </location>
</feature>
<evidence type="ECO:0000256" key="2">
    <source>
        <dbReference type="ARBA" id="ARBA00023002"/>
    </source>
</evidence>
<reference evidence="10 11" key="1">
    <citation type="submission" date="2018-01" db="EMBL/GenBank/DDBJ databases">
        <title>The whole genome sequencing and assembly of Paenibacillus chitinolyticus KCCM 41400 strain.</title>
        <authorList>
            <person name="Kim J.-Y."/>
            <person name="Park M.-K."/>
            <person name="Lee Y.-J."/>
            <person name="Yi H."/>
            <person name="Bahn Y.-S."/>
            <person name="Kim J.F."/>
            <person name="Lee D.-W."/>
        </authorList>
    </citation>
    <scope>NUCLEOTIDE SEQUENCE [LARGE SCALE GENOMIC DNA]</scope>
    <source>
        <strain evidence="10 11">KCCM 41400</strain>
    </source>
</reference>
<dbReference type="InterPro" id="IPR016163">
    <property type="entry name" value="Ald_DH_C"/>
</dbReference>
<evidence type="ECO:0000256" key="7">
    <source>
        <dbReference type="RuleBase" id="RU003345"/>
    </source>
</evidence>
<dbReference type="PROSITE" id="PS00687">
    <property type="entry name" value="ALDEHYDE_DEHYDR_GLU"/>
    <property type="match status" value="1"/>
</dbReference>
<comment type="similarity">
    <text evidence="1 4 7">Belongs to the aldehyde dehydrogenase family.</text>
</comment>
<evidence type="ECO:0000313" key="11">
    <source>
        <dbReference type="Proteomes" id="UP000288943"/>
    </source>
</evidence>
<evidence type="ECO:0000256" key="4">
    <source>
        <dbReference type="PIRNR" id="PIRNR036492"/>
    </source>
</evidence>
<feature type="domain" description="Aldehyde dehydrogenase" evidence="8">
    <location>
        <begin position="10"/>
        <end position="428"/>
    </location>
</feature>
<dbReference type="FunFam" id="3.40.605.10:FF:000004">
    <property type="entry name" value="Aldehyde dehydrogenase"/>
    <property type="match status" value="1"/>
</dbReference>
<dbReference type="Pfam" id="PF00171">
    <property type="entry name" value="Aldedh"/>
    <property type="match status" value="1"/>
</dbReference>
<dbReference type="GO" id="GO:0004029">
    <property type="term" value="F:aldehyde dehydrogenase (NAD+) activity"/>
    <property type="evidence" value="ECO:0007669"/>
    <property type="project" value="TreeGrafter"/>
</dbReference>
<dbReference type="InterPro" id="IPR016161">
    <property type="entry name" value="Ald_DH/histidinol_DH"/>
</dbReference>
<dbReference type="EMBL" id="JAMDMJ010000022">
    <property type="protein sequence ID" value="MCY9597438.1"/>
    <property type="molecule type" value="Genomic_DNA"/>
</dbReference>
<dbReference type="Proteomes" id="UP000288943">
    <property type="component" value="Chromosome"/>
</dbReference>
<dbReference type="CDD" id="cd07136">
    <property type="entry name" value="ALDH_YwdH-P39616"/>
    <property type="match status" value="1"/>
</dbReference>
<sequence length="456" mass="50905">MNRIHALLDKQRNFFATGATKPLNYRTEQLRRLKAMIREHEEAIMEALRLDLGKSDFEAFATEIGILLEEINHVLKYLKRWSKPRRVKTPLTHIGSQSRIYAEPYGIALLISPWNYPFQLAISPLIGAMSAGNCAVLKPSELASHTSALLARLLGQTFDEAYVAVIEGGVETSNALLAEKFDTIFFTGSVGVGRIVMEAAAKHLTPVTLELGGKSPCIVHADANIKHAAKRIVWGKTLNAGQTCIAPDYLYVHESVKDELLKRMKETVDAFYGDPLADGSPYPNIINDRHYNRLKSLMEAGQLVYGGRTDERSLKIEPAFISEVGWEDPVMQEEIFGPLLPVLTYRNLEDVIREVNARPKPLALYAFSESEEIQQRIIHSISFGGGCINDTILHIATPYLPFGGVGNSGMGGYHGKASFDAFTHRKSVMKQTSRFDLPFRYPNAKNALKRLRSVYK</sequence>
<dbReference type="GO" id="GO:0005737">
    <property type="term" value="C:cytoplasm"/>
    <property type="evidence" value="ECO:0007669"/>
    <property type="project" value="TreeGrafter"/>
</dbReference>
<evidence type="ECO:0000259" key="8">
    <source>
        <dbReference type="Pfam" id="PF00171"/>
    </source>
</evidence>
<keyword evidence="3" id="KW-0520">NAD</keyword>
<dbReference type="InterPro" id="IPR016162">
    <property type="entry name" value="Ald_DH_N"/>
</dbReference>
<dbReference type="RefSeq" id="WP_042230450.1">
    <property type="nucleotide sequence ID" value="NZ_CP026520.1"/>
</dbReference>
<dbReference type="OrthoDB" id="9762913at2"/>
<evidence type="ECO:0000256" key="5">
    <source>
        <dbReference type="PIRSR" id="PIRSR036492-1"/>
    </source>
</evidence>
<name>A0A410X203_9BACL</name>
<evidence type="ECO:0000256" key="3">
    <source>
        <dbReference type="ARBA" id="ARBA00023027"/>
    </source>
</evidence>
<organism evidence="10 11">
    <name type="scientific">Paenibacillus chitinolyticus</name>
    <dbReference type="NCBI Taxonomy" id="79263"/>
    <lineage>
        <taxon>Bacteria</taxon>
        <taxon>Bacillati</taxon>
        <taxon>Bacillota</taxon>
        <taxon>Bacilli</taxon>
        <taxon>Bacillales</taxon>
        <taxon>Paenibacillaceae</taxon>
        <taxon>Paenibacillus</taxon>
    </lineage>
</organism>
<dbReference type="Proteomes" id="UP001527202">
    <property type="component" value="Unassembled WGS sequence"/>
</dbReference>
<dbReference type="InterPro" id="IPR015590">
    <property type="entry name" value="Aldehyde_DH_dom"/>
</dbReference>
<dbReference type="KEGG" id="pchi:PC41400_24350"/>
<dbReference type="EMBL" id="CP026520">
    <property type="protein sequence ID" value="QAV20643.1"/>
    <property type="molecule type" value="Genomic_DNA"/>
</dbReference>
<dbReference type="FunFam" id="3.40.309.10:FF:000003">
    <property type="entry name" value="Aldehyde dehydrogenase"/>
    <property type="match status" value="1"/>
</dbReference>
<dbReference type="PIRSF" id="PIRSF036492">
    <property type="entry name" value="ALDH"/>
    <property type="match status" value="1"/>
</dbReference>
<keyword evidence="12" id="KW-1185">Reference proteome</keyword>
<evidence type="ECO:0000313" key="9">
    <source>
        <dbReference type="EMBL" id="MCY9597438.1"/>
    </source>
</evidence>
<protein>
    <recommendedName>
        <fullName evidence="4">Aldehyde dehydrogenase</fullName>
    </recommendedName>
</protein>
<proteinExistence type="inferred from homology"/>
<dbReference type="GeneID" id="95377929"/>
<dbReference type="GO" id="GO:0006081">
    <property type="term" value="P:aldehyde metabolic process"/>
    <property type="evidence" value="ECO:0007669"/>
    <property type="project" value="InterPro"/>
</dbReference>
<dbReference type="InterPro" id="IPR012394">
    <property type="entry name" value="Aldehyde_DH_NAD(P)"/>
</dbReference>
<dbReference type="InterPro" id="IPR029510">
    <property type="entry name" value="Ald_DH_CS_GLU"/>
</dbReference>
<gene>
    <name evidence="9" type="ORF">M5X16_16880</name>
    <name evidence="10" type="ORF">PC41400_24350</name>
</gene>
<evidence type="ECO:0000256" key="6">
    <source>
        <dbReference type="PROSITE-ProRule" id="PRU10007"/>
    </source>
</evidence>
<dbReference type="AlphaFoldDB" id="A0A410X203"/>
<evidence type="ECO:0000313" key="10">
    <source>
        <dbReference type="EMBL" id="QAV20643.1"/>
    </source>
</evidence>
<feature type="active site" evidence="5 6">
    <location>
        <position position="210"/>
    </location>
</feature>
<accession>A0A410X203</accession>
<evidence type="ECO:0000313" key="12">
    <source>
        <dbReference type="Proteomes" id="UP001527202"/>
    </source>
</evidence>
<reference evidence="9 12" key="2">
    <citation type="submission" date="2022-05" db="EMBL/GenBank/DDBJ databases">
        <title>Genome Sequencing of Bee-Associated Microbes.</title>
        <authorList>
            <person name="Dunlap C."/>
        </authorList>
    </citation>
    <scope>NUCLEOTIDE SEQUENCE [LARGE SCALE GENOMIC DNA]</scope>
    <source>
        <strain evidence="9 12">NRRL B-23120</strain>
    </source>
</reference>
<evidence type="ECO:0000256" key="1">
    <source>
        <dbReference type="ARBA" id="ARBA00009986"/>
    </source>
</evidence>
<dbReference type="Gene3D" id="3.40.605.10">
    <property type="entry name" value="Aldehyde Dehydrogenase, Chain A, domain 1"/>
    <property type="match status" value="1"/>
</dbReference>
<dbReference type="PANTHER" id="PTHR43570">
    <property type="entry name" value="ALDEHYDE DEHYDROGENASE"/>
    <property type="match status" value="1"/>
</dbReference>
<dbReference type="PANTHER" id="PTHR43570:SF16">
    <property type="entry name" value="ALDEHYDE DEHYDROGENASE TYPE III, ISOFORM Q"/>
    <property type="match status" value="1"/>
</dbReference>
<keyword evidence="2 4" id="KW-0560">Oxidoreductase</keyword>
<dbReference type="SUPFAM" id="SSF53720">
    <property type="entry name" value="ALDH-like"/>
    <property type="match status" value="1"/>
</dbReference>